<evidence type="ECO:0000256" key="2">
    <source>
        <dbReference type="ARBA" id="ARBA00007928"/>
    </source>
</evidence>
<dbReference type="PIRSF" id="PIRSF006324">
    <property type="entry name" value="LeuE"/>
    <property type="match status" value="1"/>
</dbReference>
<comment type="similarity">
    <text evidence="2">Belongs to the Rht family.</text>
</comment>
<dbReference type="GO" id="GO:0005886">
    <property type="term" value="C:plasma membrane"/>
    <property type="evidence" value="ECO:0007669"/>
    <property type="project" value="UniProtKB-SubCell"/>
</dbReference>
<feature type="transmembrane region" description="Helical" evidence="7">
    <location>
        <begin position="40"/>
        <end position="65"/>
    </location>
</feature>
<gene>
    <name evidence="8" type="primary">rhtB_2</name>
    <name evidence="8" type="ORF">IEC33019_1843</name>
</gene>
<reference evidence="8" key="1">
    <citation type="submission" date="2016-07" db="EMBL/GenBank/DDBJ databases">
        <title>New class B carbapenemase carried by novel plasmid in Pseudomonas putida enviromental strain in eastern Amazonia.</title>
        <authorList>
            <person name="Souza C.O."/>
            <person name="Lima K.V."/>
            <person name="Brasiliense D.M."/>
            <person name="Perez-Chaparro P.J."/>
            <person name="Mamizuka E.M."/>
            <person name="Lima M.O."/>
            <person name="Lima L.N."/>
            <person name="McCulloch J.A."/>
        </authorList>
    </citation>
    <scope>NUCLEOTIDE SEQUENCE [LARGE SCALE GENOMIC DNA]</scope>
    <source>
        <strain evidence="8">IEC33019</strain>
    </source>
</reference>
<evidence type="ECO:0000256" key="7">
    <source>
        <dbReference type="SAM" id="Phobius"/>
    </source>
</evidence>
<dbReference type="EMBL" id="CP016634">
    <property type="protein sequence ID" value="ANY87404.1"/>
    <property type="molecule type" value="Genomic_DNA"/>
</dbReference>
<dbReference type="PANTHER" id="PTHR30086:SF14">
    <property type="entry name" value="HOMOSERINE_HOMOSERINE LACTONE EFFLUX PROTEIN"/>
    <property type="match status" value="1"/>
</dbReference>
<protein>
    <submittedName>
        <fullName evidence="8">Homoserine/homoserine lactone efflux protein</fullName>
    </submittedName>
</protein>
<evidence type="ECO:0000256" key="3">
    <source>
        <dbReference type="ARBA" id="ARBA00022475"/>
    </source>
</evidence>
<dbReference type="Pfam" id="PF01810">
    <property type="entry name" value="LysE"/>
    <property type="match status" value="1"/>
</dbReference>
<evidence type="ECO:0000256" key="1">
    <source>
        <dbReference type="ARBA" id="ARBA00004651"/>
    </source>
</evidence>
<organism evidence="8">
    <name type="scientific">Pseudomonas putida</name>
    <name type="common">Arthrobacter siderocapsulatus</name>
    <dbReference type="NCBI Taxonomy" id="303"/>
    <lineage>
        <taxon>Bacteria</taxon>
        <taxon>Pseudomonadati</taxon>
        <taxon>Pseudomonadota</taxon>
        <taxon>Gammaproteobacteria</taxon>
        <taxon>Pseudomonadales</taxon>
        <taxon>Pseudomonadaceae</taxon>
        <taxon>Pseudomonas</taxon>
    </lineage>
</organism>
<dbReference type="AlphaFoldDB" id="A0A1B2F5E2"/>
<keyword evidence="4 7" id="KW-0812">Transmembrane</keyword>
<keyword evidence="6 7" id="KW-0472">Membrane</keyword>
<feature type="transmembrane region" description="Helical" evidence="7">
    <location>
        <begin position="6"/>
        <end position="28"/>
    </location>
</feature>
<feature type="transmembrane region" description="Helical" evidence="7">
    <location>
        <begin position="183"/>
        <end position="202"/>
    </location>
</feature>
<dbReference type="PANTHER" id="PTHR30086">
    <property type="entry name" value="ARGININE EXPORTER PROTEIN ARGO"/>
    <property type="match status" value="1"/>
</dbReference>
<keyword evidence="5 7" id="KW-1133">Transmembrane helix</keyword>
<evidence type="ECO:0000256" key="4">
    <source>
        <dbReference type="ARBA" id="ARBA00022692"/>
    </source>
</evidence>
<feature type="transmembrane region" description="Helical" evidence="7">
    <location>
        <begin position="71"/>
        <end position="91"/>
    </location>
</feature>
<evidence type="ECO:0000256" key="6">
    <source>
        <dbReference type="ARBA" id="ARBA00023136"/>
    </source>
</evidence>
<comment type="subcellular location">
    <subcellularLocation>
        <location evidence="1">Cell membrane</location>
        <topology evidence="1">Multi-pass membrane protein</topology>
    </subcellularLocation>
</comment>
<keyword evidence="3" id="KW-1003">Cell membrane</keyword>
<proteinExistence type="inferred from homology"/>
<sequence>MALDTWLIYLLASIGLSLTPGPNSLLALTHGALYGARRTLFTIVGGVFGFSALIALAMFGLSALLHTSASLLQVLKWVGGAYLLWLGIQLWRSPAMRLELAEGAARLGNGGLFRQGFLSAMANPKVLLFYGAFLPQFIDPQRGLTMQFVIMAATFASVEFVVEYLLARLAFRVRPWLAKGGRGFNRCCGTLFALIGVALPLGR</sequence>
<name>A0A1B2F5E2_PSEPU</name>
<accession>A0A1B2F5E2</accession>
<dbReference type="InterPro" id="IPR001123">
    <property type="entry name" value="LeuE-type"/>
</dbReference>
<dbReference type="RefSeq" id="WP_070091196.1">
    <property type="nucleotide sequence ID" value="NZ_CP016634.1"/>
</dbReference>
<feature type="transmembrane region" description="Helical" evidence="7">
    <location>
        <begin position="145"/>
        <end position="171"/>
    </location>
</feature>
<feature type="transmembrane region" description="Helical" evidence="7">
    <location>
        <begin position="112"/>
        <end position="133"/>
    </location>
</feature>
<dbReference type="GO" id="GO:0042970">
    <property type="term" value="F:homoserine transmembrane transporter activity"/>
    <property type="evidence" value="ECO:0007669"/>
    <property type="project" value="TreeGrafter"/>
</dbReference>
<evidence type="ECO:0000256" key="5">
    <source>
        <dbReference type="ARBA" id="ARBA00022989"/>
    </source>
</evidence>
<evidence type="ECO:0000313" key="8">
    <source>
        <dbReference type="EMBL" id="ANY87404.1"/>
    </source>
</evidence>